<protein>
    <submittedName>
        <fullName evidence="1">Uncharacterized protein</fullName>
    </submittedName>
</protein>
<keyword evidence="2" id="KW-1185">Reference proteome</keyword>
<comment type="caution">
    <text evidence="1">The sequence shown here is derived from an EMBL/GenBank/DDBJ whole genome shotgun (WGS) entry which is preliminary data.</text>
</comment>
<evidence type="ECO:0000313" key="2">
    <source>
        <dbReference type="Proteomes" id="UP000253090"/>
    </source>
</evidence>
<sequence length="61" mass="6920">MKAVCLEASGICLNVKLKKQRLRGIDINPLCNYYSYSKKEKGDSHDDQLAIFRCHSCFVPA</sequence>
<evidence type="ECO:0000313" key="1">
    <source>
        <dbReference type="EMBL" id="RCX23625.1"/>
    </source>
</evidence>
<reference evidence="1 2" key="1">
    <citation type="submission" date="2018-07" db="EMBL/GenBank/DDBJ databases">
        <title>Genomic Encyclopedia of Type Strains, Phase III (KMG-III): the genomes of soil and plant-associated and newly described type strains.</title>
        <authorList>
            <person name="Whitman W."/>
        </authorList>
    </citation>
    <scope>NUCLEOTIDE SEQUENCE [LARGE SCALE GENOMIC DNA]</scope>
    <source>
        <strain evidence="1 2">CECT 8333</strain>
    </source>
</reference>
<organism evidence="1 2">
    <name type="scientific">Fontibacillus phaseoli</name>
    <dbReference type="NCBI Taxonomy" id="1416533"/>
    <lineage>
        <taxon>Bacteria</taxon>
        <taxon>Bacillati</taxon>
        <taxon>Bacillota</taxon>
        <taxon>Bacilli</taxon>
        <taxon>Bacillales</taxon>
        <taxon>Paenibacillaceae</taxon>
        <taxon>Fontibacillus</taxon>
    </lineage>
</organism>
<accession>A0A369BRE4</accession>
<dbReference type="Proteomes" id="UP000253090">
    <property type="component" value="Unassembled WGS sequence"/>
</dbReference>
<name>A0A369BRE4_9BACL</name>
<dbReference type="AlphaFoldDB" id="A0A369BRE4"/>
<gene>
    <name evidence="1" type="ORF">DFP94_1011226</name>
</gene>
<proteinExistence type="predicted"/>
<dbReference type="EMBL" id="QPJW01000001">
    <property type="protein sequence ID" value="RCX23625.1"/>
    <property type="molecule type" value="Genomic_DNA"/>
</dbReference>